<organism evidence="3 4">
    <name type="scientific">Blastococcus mobilis</name>
    <dbReference type="NCBI Taxonomy" id="1938746"/>
    <lineage>
        <taxon>Bacteria</taxon>
        <taxon>Bacillati</taxon>
        <taxon>Actinomycetota</taxon>
        <taxon>Actinomycetes</taxon>
        <taxon>Geodermatophilales</taxon>
        <taxon>Geodermatophilaceae</taxon>
        <taxon>Blastococcus</taxon>
    </lineage>
</organism>
<dbReference type="NCBIfam" id="TIGR03891">
    <property type="entry name" value="thiopep_ocin"/>
    <property type="match status" value="1"/>
</dbReference>
<keyword evidence="4" id="KW-1185">Reference proteome</keyword>
<dbReference type="InterPro" id="IPR023809">
    <property type="entry name" value="Thiopep_bacteriocin_synth_dom"/>
</dbReference>
<dbReference type="Pfam" id="PF14028">
    <property type="entry name" value="Lant_dehydr_C"/>
    <property type="match status" value="1"/>
</dbReference>
<reference evidence="3 4" key="1">
    <citation type="submission" date="2017-06" db="EMBL/GenBank/DDBJ databases">
        <authorList>
            <person name="Kim H.J."/>
            <person name="Triplett B.A."/>
        </authorList>
    </citation>
    <scope>NUCLEOTIDE SEQUENCE [LARGE SCALE GENOMIC DNA]</scope>
    <source>
        <strain evidence="3 4">DSM 44272</strain>
    </source>
</reference>
<protein>
    <submittedName>
        <fullName evidence="3">Thiopeptide-type bacteriocin biosynthesis domain-containing protein</fullName>
    </submittedName>
</protein>
<feature type="domain" description="Lantibiotic dehydratase N-terminal" evidence="1">
    <location>
        <begin position="68"/>
        <end position="722"/>
    </location>
</feature>
<dbReference type="InterPro" id="IPR006827">
    <property type="entry name" value="Lant_deHydtase_N"/>
</dbReference>
<proteinExistence type="predicted"/>
<dbReference type="EMBL" id="FZNO01000003">
    <property type="protein sequence ID" value="SNR34609.1"/>
    <property type="molecule type" value="Genomic_DNA"/>
</dbReference>
<gene>
    <name evidence="3" type="ORF">SAMN06272737_103288</name>
</gene>
<evidence type="ECO:0000259" key="2">
    <source>
        <dbReference type="Pfam" id="PF14028"/>
    </source>
</evidence>
<dbReference type="AlphaFoldDB" id="A0A238VM90"/>
<evidence type="ECO:0000259" key="1">
    <source>
        <dbReference type="Pfam" id="PF04738"/>
    </source>
</evidence>
<evidence type="ECO:0000313" key="4">
    <source>
        <dbReference type="Proteomes" id="UP000198403"/>
    </source>
</evidence>
<sequence>MTDGLKTPPFAPSGFFALRTPLLPFDEITALGEGLEATGARPDPEGLGRALRRDRAQLRGRLRAVVSRPELRDALFVGSPSLDEALDVWQKDPDSDRGRRFEVALMSYFSRAAARATPFGLFAGCTTGRIDSRTELRLRAQKEYQRHSRLDMDYLWAMSQAVERDPRLRAGLTYRPNSSMYEAAGRLHLAEGRFTATGRSYHLVAVDQSAYLTATLERARGGATLGELAAALVDDEVSLAEAEDYVADLVDAQILVSDLRPGVTGDEPIHELVATLGEHPETTPLSGRLDEARSALEKIDAEGPGVPPERYRAMASGLHGLPAQPELSRLVQVDLVKPAVRATLGGQVLTEISRGVRLLHQLAPASLPDRLSRFREEFRERYETREVALVEALDEETGIGFETSRAPQAGGSPLLAGLPLGSEPEGEAERWSAWHDLLLGKLARALSAGVGEISIEASDLERLRPDRRPPLPDAFYVMAAVAAESDDALAHGAFRVLIDHVAGPSGAGLLGRFCHADPELLTCVEAHLRAEEARHPDRVFAEIVHLPEGRVGNILCRPVLREYEIPYLGRSGAPADRQIPITDLVVSVQDDRVVLRSCRLGREVVPRLTTAHNYSRRSTGLYRFLCRLQGQDTAGYLDWDWGPLAGAPFLPRVVSGRLVLSRARWNLTEPEVRMLGRAGTVSGFADVQEWRAERRLPRHVALADGDYELLVDLDNVLSVESLAHQLRERRGAVLMEMLPGPGELCVSGPEGRFVHEVIVPFARTDVPEPTVEHLPGTTASVRRRFPPGSEWLYAKLYGGAAIADQVLTQVVGPVVESALASGAADRWFFIRYSDPDVHLRVRLHGDPERLDAEVRPPLVAAAAASVDAGQVWRVQFDTYEREVERYGGERGIELAEQLFHADSDAVLAVLRSLSGDGGLDLRWRLALRGIDLLLDALGLGLAEKRSVARAAREGYGREFGVDGGFRGAVGRRYRTERASLEALFDPRHDPPAGLAPGLEALRRRSLRVAPVAAELRELAHGGHLPVPLPELATSYAHMHVNRLLRSAQRAQELVLYELLDRSYSARAGRLAAAP</sequence>
<dbReference type="Proteomes" id="UP000198403">
    <property type="component" value="Unassembled WGS sequence"/>
</dbReference>
<dbReference type="Pfam" id="PF04738">
    <property type="entry name" value="Lant_dehydr_N"/>
    <property type="match status" value="1"/>
</dbReference>
<name>A0A238VM90_9ACTN</name>
<dbReference type="OrthoDB" id="1273722at2"/>
<evidence type="ECO:0000313" key="3">
    <source>
        <dbReference type="EMBL" id="SNR34609.1"/>
    </source>
</evidence>
<accession>A0A238VM90</accession>
<feature type="domain" description="Thiopeptide-type bacteriocin biosynthesis" evidence="2">
    <location>
        <begin position="791"/>
        <end position="1063"/>
    </location>
</feature>